<accession>A0ABP4F3W3</accession>
<sequence>MSLTMKERELEARVMRFLREIGISHAGKARTVSFDLTRGLVVIDTDETTYAAPAAGLWADYADNVARIRPRHPPLITYPDGPPGSSARATARPSS</sequence>
<evidence type="ECO:0000256" key="1">
    <source>
        <dbReference type="SAM" id="MobiDB-lite"/>
    </source>
</evidence>
<dbReference type="Proteomes" id="UP001499979">
    <property type="component" value="Unassembled WGS sequence"/>
</dbReference>
<proteinExistence type="predicted"/>
<evidence type="ECO:0000313" key="2">
    <source>
        <dbReference type="EMBL" id="GAA1148696.1"/>
    </source>
</evidence>
<comment type="caution">
    <text evidence="2">The sequence shown here is derived from an EMBL/GenBank/DDBJ whole genome shotgun (WGS) entry which is preliminary data.</text>
</comment>
<organism evidence="2 3">
    <name type="scientific">Nocardioides aquiterrae</name>
    <dbReference type="NCBI Taxonomy" id="203799"/>
    <lineage>
        <taxon>Bacteria</taxon>
        <taxon>Bacillati</taxon>
        <taxon>Actinomycetota</taxon>
        <taxon>Actinomycetes</taxon>
        <taxon>Propionibacteriales</taxon>
        <taxon>Nocardioidaceae</taxon>
        <taxon>Nocardioides</taxon>
    </lineage>
</organism>
<name>A0ABP4F3W3_9ACTN</name>
<feature type="region of interest" description="Disordered" evidence="1">
    <location>
        <begin position="72"/>
        <end position="95"/>
    </location>
</feature>
<keyword evidence="3" id="KW-1185">Reference proteome</keyword>
<evidence type="ECO:0000313" key="3">
    <source>
        <dbReference type="Proteomes" id="UP001499979"/>
    </source>
</evidence>
<dbReference type="EMBL" id="BAAAJE010000015">
    <property type="protein sequence ID" value="GAA1148696.1"/>
    <property type="molecule type" value="Genomic_DNA"/>
</dbReference>
<gene>
    <name evidence="2" type="ORF">GCM10009606_29220</name>
</gene>
<protein>
    <submittedName>
        <fullName evidence="2">Uncharacterized protein</fullName>
    </submittedName>
</protein>
<reference evidence="3" key="1">
    <citation type="journal article" date="2019" name="Int. J. Syst. Evol. Microbiol.">
        <title>The Global Catalogue of Microorganisms (GCM) 10K type strain sequencing project: providing services to taxonomists for standard genome sequencing and annotation.</title>
        <authorList>
            <consortium name="The Broad Institute Genomics Platform"/>
            <consortium name="The Broad Institute Genome Sequencing Center for Infectious Disease"/>
            <person name="Wu L."/>
            <person name="Ma J."/>
        </authorList>
    </citation>
    <scope>NUCLEOTIDE SEQUENCE [LARGE SCALE GENOMIC DNA]</scope>
    <source>
        <strain evidence="3">JCM 11813</strain>
    </source>
</reference>